<dbReference type="InterPro" id="IPR051265">
    <property type="entry name" value="HIBADH-related_NP60_sf"/>
</dbReference>
<keyword evidence="1" id="KW-0560">Oxidoreductase</keyword>
<evidence type="ECO:0000256" key="1">
    <source>
        <dbReference type="ARBA" id="ARBA00023002"/>
    </source>
</evidence>
<accession>A0A4T0V3B8</accession>
<evidence type="ECO:0000313" key="5">
    <source>
        <dbReference type="Proteomes" id="UP000308891"/>
    </source>
</evidence>
<reference evidence="4 5" key="1">
    <citation type="submission" date="2019-04" db="EMBL/GenBank/DDBJ databases">
        <title>Crenobacter sp. nov.</title>
        <authorList>
            <person name="Shi S."/>
        </authorList>
    </citation>
    <scope>NUCLEOTIDE SEQUENCE [LARGE SCALE GENOMIC DNA]</scope>
    <source>
        <strain evidence="4 5">GY 70310</strain>
    </source>
</reference>
<dbReference type="InterPro" id="IPR036291">
    <property type="entry name" value="NAD(P)-bd_dom_sf"/>
</dbReference>
<comment type="caution">
    <text evidence="4">The sequence shown here is derived from an EMBL/GenBank/DDBJ whole genome shotgun (WGS) entry which is preliminary data.</text>
</comment>
<dbReference type="Pfam" id="PF03446">
    <property type="entry name" value="NAD_binding_2"/>
    <property type="match status" value="1"/>
</dbReference>
<dbReference type="PANTHER" id="PTHR43580">
    <property type="entry name" value="OXIDOREDUCTASE GLYR1-RELATED"/>
    <property type="match status" value="1"/>
</dbReference>
<evidence type="ECO:0000259" key="3">
    <source>
        <dbReference type="Pfam" id="PF21761"/>
    </source>
</evidence>
<dbReference type="InterPro" id="IPR015815">
    <property type="entry name" value="HIBADH-related"/>
</dbReference>
<dbReference type="GO" id="GO:0016491">
    <property type="term" value="F:oxidoreductase activity"/>
    <property type="evidence" value="ECO:0007669"/>
    <property type="project" value="UniProtKB-KW"/>
</dbReference>
<sequence>MHEVSVIGLGAMGSALAHVMCAAGWQVTVWNRSADKARALQAQGARVAGTAAQALAASPLTLICVDNYPASLSTLETAQAAVSGRLLVQLSTGAPQGARELEAWAHAHGASYLDGAILAFPEQMGTADASIIASGAEAAFRAAEPCLRQLAPALDYLGTAVGAASAQDCAVATYFAGGLIGALHGALICEAEGLPVDAFCAQLAELSPILGGDVRHLGATLARGEFDAPYASLKTWSAAITRLRVHAESSGINADFPSFAAALFERGVAAGYGAQEVSALIKVLRAQG</sequence>
<dbReference type="SUPFAM" id="SSF51735">
    <property type="entry name" value="NAD(P)-binding Rossmann-fold domains"/>
    <property type="match status" value="1"/>
</dbReference>
<dbReference type="Gene3D" id="3.40.50.720">
    <property type="entry name" value="NAD(P)-binding Rossmann-like Domain"/>
    <property type="match status" value="1"/>
</dbReference>
<dbReference type="RefSeq" id="WP_136551345.1">
    <property type="nucleotide sequence ID" value="NZ_STGJ01000002.1"/>
</dbReference>
<gene>
    <name evidence="4" type="ORF">E5K04_02530</name>
</gene>
<dbReference type="AlphaFoldDB" id="A0A4T0V3B8"/>
<dbReference type="PIRSF" id="PIRSF000103">
    <property type="entry name" value="HIBADH"/>
    <property type="match status" value="1"/>
</dbReference>
<dbReference type="PANTHER" id="PTHR43580:SF2">
    <property type="entry name" value="CYTOKINE-LIKE NUCLEAR FACTOR N-PAC"/>
    <property type="match status" value="1"/>
</dbReference>
<dbReference type="Pfam" id="PF21761">
    <property type="entry name" value="RedAm-like_C"/>
    <property type="match status" value="1"/>
</dbReference>
<dbReference type="Proteomes" id="UP000308891">
    <property type="component" value="Unassembled WGS sequence"/>
</dbReference>
<dbReference type="InterPro" id="IPR013328">
    <property type="entry name" value="6PGD_dom2"/>
</dbReference>
<dbReference type="Gene3D" id="1.10.1040.10">
    <property type="entry name" value="N-(1-d-carboxylethyl)-l-norvaline Dehydrogenase, domain 2"/>
    <property type="match status" value="1"/>
</dbReference>
<dbReference type="InterPro" id="IPR048666">
    <property type="entry name" value="RedAm-like_C"/>
</dbReference>
<feature type="domain" description="6-phosphogluconate dehydrogenase NADP-binding" evidence="2">
    <location>
        <begin position="4"/>
        <end position="158"/>
    </location>
</feature>
<dbReference type="EMBL" id="STGJ01000002">
    <property type="protein sequence ID" value="TIC85999.1"/>
    <property type="molecule type" value="Genomic_DNA"/>
</dbReference>
<proteinExistence type="predicted"/>
<feature type="domain" description="NADPH-dependent reductive aminase-like C-terminal" evidence="3">
    <location>
        <begin position="162"/>
        <end position="285"/>
    </location>
</feature>
<dbReference type="OrthoDB" id="9777604at2"/>
<dbReference type="GO" id="GO:0050661">
    <property type="term" value="F:NADP binding"/>
    <property type="evidence" value="ECO:0007669"/>
    <property type="project" value="InterPro"/>
</dbReference>
<dbReference type="InterPro" id="IPR006115">
    <property type="entry name" value="6PGDH_NADP-bd"/>
</dbReference>
<evidence type="ECO:0000313" key="4">
    <source>
        <dbReference type="EMBL" id="TIC85999.1"/>
    </source>
</evidence>
<organism evidence="4 5">
    <name type="scientific">Crenobacter intestini</name>
    <dbReference type="NCBI Taxonomy" id="2563443"/>
    <lineage>
        <taxon>Bacteria</taxon>
        <taxon>Pseudomonadati</taxon>
        <taxon>Pseudomonadota</taxon>
        <taxon>Betaproteobacteria</taxon>
        <taxon>Neisseriales</taxon>
        <taxon>Neisseriaceae</taxon>
        <taxon>Crenobacter</taxon>
    </lineage>
</organism>
<name>A0A4T0V3B8_9NEIS</name>
<keyword evidence="5" id="KW-1185">Reference proteome</keyword>
<protein>
    <submittedName>
        <fullName evidence="4">NAD(P)-dependent oxidoreductase</fullName>
    </submittedName>
</protein>
<evidence type="ECO:0000259" key="2">
    <source>
        <dbReference type="Pfam" id="PF03446"/>
    </source>
</evidence>